<accession>A0A919SMT8</accession>
<dbReference type="Pfam" id="PF14024">
    <property type="entry name" value="DUF4240"/>
    <property type="match status" value="1"/>
</dbReference>
<organism evidence="3 4">
    <name type="scientific">Winogradskya consettensis</name>
    <dbReference type="NCBI Taxonomy" id="113560"/>
    <lineage>
        <taxon>Bacteria</taxon>
        <taxon>Bacillati</taxon>
        <taxon>Actinomycetota</taxon>
        <taxon>Actinomycetes</taxon>
        <taxon>Micromonosporales</taxon>
        <taxon>Micromonosporaceae</taxon>
        <taxon>Winogradskya</taxon>
    </lineage>
</organism>
<keyword evidence="4" id="KW-1185">Reference proteome</keyword>
<protein>
    <recommendedName>
        <fullName evidence="2">DUF4240 domain-containing protein</fullName>
    </recommendedName>
</protein>
<comment type="caution">
    <text evidence="3">The sequence shown here is derived from an EMBL/GenBank/DDBJ whole genome shotgun (WGS) entry which is preliminary data.</text>
</comment>
<proteinExistence type="predicted"/>
<evidence type="ECO:0000313" key="4">
    <source>
        <dbReference type="Proteomes" id="UP000680865"/>
    </source>
</evidence>
<feature type="domain" description="DUF4240" evidence="2">
    <location>
        <begin position="16"/>
        <end position="77"/>
    </location>
</feature>
<sequence length="168" mass="18568">MGSCQPAHARPLQQRRLWYFQPWLIGQGRHWWQHAARNPDNLADIPAVQALANRDRDVLPDADWPHWEDLATVAANVHDHATGEEDSIDDALDRRGHRRPSDPCPTGTPWDADSLPESRSASPGSAACSPAIAISGPDKIFGQASTAAMAPFIAYVRRKEWDCISSET</sequence>
<feature type="region of interest" description="Disordered" evidence="1">
    <location>
        <begin position="75"/>
        <end position="127"/>
    </location>
</feature>
<evidence type="ECO:0000259" key="2">
    <source>
        <dbReference type="Pfam" id="PF14024"/>
    </source>
</evidence>
<evidence type="ECO:0000313" key="3">
    <source>
        <dbReference type="EMBL" id="GIM75307.1"/>
    </source>
</evidence>
<gene>
    <name evidence="3" type="ORF">Aco04nite_44770</name>
</gene>
<dbReference type="EMBL" id="BOQP01000022">
    <property type="protein sequence ID" value="GIM75307.1"/>
    <property type="molecule type" value="Genomic_DNA"/>
</dbReference>
<reference evidence="3" key="1">
    <citation type="submission" date="2021-03" db="EMBL/GenBank/DDBJ databases">
        <title>Whole genome shotgun sequence of Actinoplanes consettensis NBRC 14913.</title>
        <authorList>
            <person name="Komaki H."/>
            <person name="Tamura T."/>
        </authorList>
    </citation>
    <scope>NUCLEOTIDE SEQUENCE</scope>
    <source>
        <strain evidence="3">NBRC 14913</strain>
    </source>
</reference>
<dbReference type="InterPro" id="IPR025334">
    <property type="entry name" value="DUF4240"/>
</dbReference>
<dbReference type="Proteomes" id="UP000680865">
    <property type="component" value="Unassembled WGS sequence"/>
</dbReference>
<evidence type="ECO:0000256" key="1">
    <source>
        <dbReference type="SAM" id="MobiDB-lite"/>
    </source>
</evidence>
<dbReference type="AlphaFoldDB" id="A0A919SMT8"/>
<name>A0A919SMT8_9ACTN</name>